<feature type="domain" description="Tetrahydrofolate dehydrogenase/cyclohydrolase NAD(P)-binding" evidence="9">
    <location>
        <begin position="178"/>
        <end position="334"/>
    </location>
</feature>
<feature type="domain" description="Tetrahydrofolate dehydrogenase/cyclohydrolase catalytic" evidence="8">
    <location>
        <begin position="44"/>
        <end position="159"/>
    </location>
</feature>
<dbReference type="GO" id="GO:0004488">
    <property type="term" value="F:methylenetetrahydrofolate dehydrogenase (NADP+) activity"/>
    <property type="evidence" value="ECO:0007669"/>
    <property type="project" value="InterPro"/>
</dbReference>
<dbReference type="GO" id="GO:0005739">
    <property type="term" value="C:mitochondrion"/>
    <property type="evidence" value="ECO:0007669"/>
    <property type="project" value="TreeGrafter"/>
</dbReference>
<dbReference type="FunFam" id="3.40.50.10860:FF:000005">
    <property type="entry name" value="C-1-tetrahydrofolate synthase, cytoplasmic, putative"/>
    <property type="match status" value="1"/>
</dbReference>
<dbReference type="Pfam" id="PF02882">
    <property type="entry name" value="THF_DHG_CYH_C"/>
    <property type="match status" value="1"/>
</dbReference>
<evidence type="ECO:0000256" key="5">
    <source>
        <dbReference type="ARBA" id="ARBA00023002"/>
    </source>
</evidence>
<dbReference type="PROSITE" id="PS00767">
    <property type="entry name" value="THF_DHG_CYH_2"/>
    <property type="match status" value="1"/>
</dbReference>
<dbReference type="InterPro" id="IPR036291">
    <property type="entry name" value="NAD(P)-bd_dom_sf"/>
</dbReference>
<gene>
    <name evidence="10" type="ORF">PYX00_002723</name>
</gene>
<organism evidence="10">
    <name type="scientific">Menopon gallinae</name>
    <name type="common">poultry shaft louse</name>
    <dbReference type="NCBI Taxonomy" id="328185"/>
    <lineage>
        <taxon>Eukaryota</taxon>
        <taxon>Metazoa</taxon>
        <taxon>Ecdysozoa</taxon>
        <taxon>Arthropoda</taxon>
        <taxon>Hexapoda</taxon>
        <taxon>Insecta</taxon>
        <taxon>Pterygota</taxon>
        <taxon>Neoptera</taxon>
        <taxon>Paraneoptera</taxon>
        <taxon>Psocodea</taxon>
        <taxon>Troctomorpha</taxon>
        <taxon>Phthiraptera</taxon>
        <taxon>Amblycera</taxon>
        <taxon>Menoponidae</taxon>
        <taxon>Menopon</taxon>
    </lineage>
</organism>
<comment type="catalytic activity">
    <reaction evidence="7">
        <text>(6R)-5,10-methenyltetrahydrofolate + H2O = (6R)-10-formyltetrahydrofolate + H(+)</text>
        <dbReference type="Rhea" id="RHEA:23700"/>
        <dbReference type="ChEBI" id="CHEBI:15377"/>
        <dbReference type="ChEBI" id="CHEBI:15378"/>
        <dbReference type="ChEBI" id="CHEBI:57455"/>
        <dbReference type="ChEBI" id="CHEBI:195366"/>
        <dbReference type="EC" id="3.5.4.9"/>
    </reaction>
</comment>
<dbReference type="InterPro" id="IPR000672">
    <property type="entry name" value="THF_DH/CycHdrlase"/>
</dbReference>
<dbReference type="PANTHER" id="PTHR48099:SF11">
    <property type="entry name" value="BIFUNCTIONAL METHYLENETETRAHYDROFOLATE DEHYDROGENASE_CYCLOHYDROLASE, MITOCHONDRIAL"/>
    <property type="match status" value="1"/>
</dbReference>
<comment type="subunit">
    <text evidence="1">Homodimer.</text>
</comment>
<accession>A0AAW2HYB3</accession>
<dbReference type="InterPro" id="IPR020631">
    <property type="entry name" value="THF_DH/CycHdrlase_NAD-bd_dom"/>
</dbReference>
<dbReference type="InterPro" id="IPR020630">
    <property type="entry name" value="THF_DH/CycHdrlase_cat_dom"/>
</dbReference>
<dbReference type="SUPFAM" id="SSF53223">
    <property type="entry name" value="Aminoacid dehydrogenase-like, N-terminal domain"/>
    <property type="match status" value="1"/>
</dbReference>
<reference evidence="10" key="1">
    <citation type="journal article" date="2024" name="Gigascience">
        <title>Chromosome-level genome of the poultry shaft louse Menopon gallinae provides insight into the host-switching and adaptive evolution of parasitic lice.</title>
        <authorList>
            <person name="Xu Y."/>
            <person name="Ma L."/>
            <person name="Liu S."/>
            <person name="Liang Y."/>
            <person name="Liu Q."/>
            <person name="He Z."/>
            <person name="Tian L."/>
            <person name="Duan Y."/>
            <person name="Cai W."/>
            <person name="Li H."/>
            <person name="Song F."/>
        </authorList>
    </citation>
    <scope>NUCLEOTIDE SEQUENCE</scope>
    <source>
        <strain evidence="10">Cailab_2023a</strain>
    </source>
</reference>
<dbReference type="Gene3D" id="3.40.50.720">
    <property type="entry name" value="NAD(P)-binding Rossmann-like Domain"/>
    <property type="match status" value="1"/>
</dbReference>
<evidence type="ECO:0000256" key="3">
    <source>
        <dbReference type="ARBA" id="ARBA00022563"/>
    </source>
</evidence>
<evidence type="ECO:0000256" key="4">
    <source>
        <dbReference type="ARBA" id="ARBA00022801"/>
    </source>
</evidence>
<dbReference type="GO" id="GO:0035999">
    <property type="term" value="P:tetrahydrofolate interconversion"/>
    <property type="evidence" value="ECO:0007669"/>
    <property type="project" value="TreeGrafter"/>
</dbReference>
<keyword evidence="5" id="KW-0560">Oxidoreductase</keyword>
<evidence type="ECO:0000256" key="1">
    <source>
        <dbReference type="ARBA" id="ARBA00011738"/>
    </source>
</evidence>
<keyword evidence="3" id="KW-0554">One-carbon metabolism</keyword>
<proteinExistence type="inferred from homology"/>
<evidence type="ECO:0000259" key="8">
    <source>
        <dbReference type="Pfam" id="PF00763"/>
    </source>
</evidence>
<evidence type="ECO:0000256" key="2">
    <source>
        <dbReference type="ARBA" id="ARBA00012776"/>
    </source>
</evidence>
<protein>
    <recommendedName>
        <fullName evidence="2">methenyltetrahydrofolate cyclohydrolase</fullName>
        <ecNumber evidence="2">3.5.4.9</ecNumber>
    </recommendedName>
</protein>
<comment type="caution">
    <text evidence="10">The sequence shown here is derived from an EMBL/GenBank/DDBJ whole genome shotgun (WGS) entry which is preliminary data.</text>
</comment>
<dbReference type="FunFam" id="3.40.50.720:FF:000070">
    <property type="entry name" value="probable bifunctional methylenetetrahydrofolate dehydrogenase/cyclohydrolase 2"/>
    <property type="match status" value="1"/>
</dbReference>
<dbReference type="HAMAP" id="MF_01576">
    <property type="entry name" value="THF_DHG_CYH"/>
    <property type="match status" value="1"/>
</dbReference>
<dbReference type="PRINTS" id="PR00085">
    <property type="entry name" value="THFDHDRGNASE"/>
</dbReference>
<dbReference type="SUPFAM" id="SSF51735">
    <property type="entry name" value="NAD(P)-binding Rossmann-fold domains"/>
    <property type="match status" value="1"/>
</dbReference>
<evidence type="ECO:0000259" key="9">
    <source>
        <dbReference type="Pfam" id="PF02882"/>
    </source>
</evidence>
<dbReference type="PANTHER" id="PTHR48099">
    <property type="entry name" value="C-1-TETRAHYDROFOLATE SYNTHASE, CYTOPLASMIC-RELATED"/>
    <property type="match status" value="1"/>
</dbReference>
<dbReference type="GO" id="GO:0004477">
    <property type="term" value="F:methenyltetrahydrofolate cyclohydrolase activity"/>
    <property type="evidence" value="ECO:0007669"/>
    <property type="project" value="UniProtKB-EC"/>
</dbReference>
<dbReference type="EMBL" id="JARGDH010000002">
    <property type="protein sequence ID" value="KAL0274636.1"/>
    <property type="molecule type" value="Genomic_DNA"/>
</dbReference>
<sequence length="344" mass="37537">MGGLTGISEKMAIDLSRKFFCSLNITRHCRLFSTSNLRLTAKIIDGKQIALDIQKELKEDTDKWVAEGNKRPSLIAFLVGDDPASSTYVSNKMRAAKNIGIDSKTEKLPGTLSQDELLKILHERNNDDSVDGIIVQLPLPKHMDERLICSKVYPDKDVDGFHVINVGHLVLGQETLAPCTPMGVLELIKRSGIETFGKNAVVCGRSKNVGLPIALMLHADGKENAYSMDSTTTICHRYTPREQLKHFASTADILVTATGVPNLITADMVKPGACIIDVGITRVKDPETGKTKLVGDVDYDNVSKIAGHITPVPGGVGPMTVTMLMKNTVLACKYRAQRKKENAQ</sequence>
<dbReference type="InterPro" id="IPR020867">
    <property type="entry name" value="THF_DH/CycHdrlase_CS"/>
</dbReference>
<dbReference type="EC" id="3.5.4.9" evidence="2"/>
<keyword evidence="4" id="KW-0378">Hydrolase</keyword>
<evidence type="ECO:0000256" key="7">
    <source>
        <dbReference type="ARBA" id="ARBA00036357"/>
    </source>
</evidence>
<dbReference type="CDD" id="cd01080">
    <property type="entry name" value="NAD_bind_m-THF_DH_Cyclohyd"/>
    <property type="match status" value="1"/>
</dbReference>
<evidence type="ECO:0000313" key="10">
    <source>
        <dbReference type="EMBL" id="KAL0274636.1"/>
    </source>
</evidence>
<dbReference type="Pfam" id="PF00763">
    <property type="entry name" value="THF_DHG_CYH"/>
    <property type="match status" value="1"/>
</dbReference>
<dbReference type="GO" id="GO:0004487">
    <property type="term" value="F:methylenetetrahydrofolate dehydrogenase (NAD+) activity"/>
    <property type="evidence" value="ECO:0007669"/>
    <property type="project" value="TreeGrafter"/>
</dbReference>
<dbReference type="InterPro" id="IPR046346">
    <property type="entry name" value="Aminoacid_DH-like_N_sf"/>
</dbReference>
<dbReference type="AlphaFoldDB" id="A0AAW2HYB3"/>
<evidence type="ECO:0000256" key="6">
    <source>
        <dbReference type="ARBA" id="ARBA00023268"/>
    </source>
</evidence>
<keyword evidence="6" id="KW-0511">Multifunctional enzyme</keyword>
<name>A0AAW2HYB3_9NEOP</name>
<dbReference type="Gene3D" id="3.40.50.10860">
    <property type="entry name" value="Leucine Dehydrogenase, chain A, domain 1"/>
    <property type="match status" value="1"/>
</dbReference>